<proteinExistence type="predicted"/>
<sequence length="74" mass="8548">MHWYLSPVPSWHEIGRHWRTQGRDHCGFHGRAHPADTVMLNIRVSESSYLSQVCEGGLEEHRRVEANNGVIENL</sequence>
<reference evidence="1" key="1">
    <citation type="journal article" date="2015" name="Nature">
        <title>Complex archaea that bridge the gap between prokaryotes and eukaryotes.</title>
        <authorList>
            <person name="Spang A."/>
            <person name="Saw J.H."/>
            <person name="Jorgensen S.L."/>
            <person name="Zaremba-Niedzwiedzka K."/>
            <person name="Martijn J."/>
            <person name="Lind A.E."/>
            <person name="van Eijk R."/>
            <person name="Schleper C."/>
            <person name="Guy L."/>
            <person name="Ettema T.J."/>
        </authorList>
    </citation>
    <scope>NUCLEOTIDE SEQUENCE</scope>
</reference>
<evidence type="ECO:0000313" key="1">
    <source>
        <dbReference type="EMBL" id="KKM97467.1"/>
    </source>
</evidence>
<organism evidence="1">
    <name type="scientific">marine sediment metagenome</name>
    <dbReference type="NCBI Taxonomy" id="412755"/>
    <lineage>
        <taxon>unclassified sequences</taxon>
        <taxon>metagenomes</taxon>
        <taxon>ecological metagenomes</taxon>
    </lineage>
</organism>
<gene>
    <name evidence="1" type="ORF">LCGC14_1167620</name>
</gene>
<dbReference type="AlphaFoldDB" id="A0A0F9PW82"/>
<dbReference type="EMBL" id="LAZR01005744">
    <property type="protein sequence ID" value="KKM97467.1"/>
    <property type="molecule type" value="Genomic_DNA"/>
</dbReference>
<name>A0A0F9PW82_9ZZZZ</name>
<accession>A0A0F9PW82</accession>
<protein>
    <submittedName>
        <fullName evidence="1">Uncharacterized protein</fullName>
    </submittedName>
</protein>
<comment type="caution">
    <text evidence="1">The sequence shown here is derived from an EMBL/GenBank/DDBJ whole genome shotgun (WGS) entry which is preliminary data.</text>
</comment>